<evidence type="ECO:0000313" key="1">
    <source>
        <dbReference type="EMBL" id="HJG15803.1"/>
    </source>
</evidence>
<dbReference type="EMBL" id="DYVK01000063">
    <property type="protein sequence ID" value="HJG15803.1"/>
    <property type="molecule type" value="Genomic_DNA"/>
</dbReference>
<dbReference type="AlphaFoldDB" id="A0A921LK92"/>
<organism evidence="1 2">
    <name type="scientific">Ligilactobacillus salivarius</name>
    <dbReference type="NCBI Taxonomy" id="1624"/>
    <lineage>
        <taxon>Bacteria</taxon>
        <taxon>Bacillati</taxon>
        <taxon>Bacillota</taxon>
        <taxon>Bacilli</taxon>
        <taxon>Lactobacillales</taxon>
        <taxon>Lactobacillaceae</taxon>
        <taxon>Ligilactobacillus</taxon>
    </lineage>
</organism>
<sequence length="198" mass="22992">MEYYRQKTKTFVGSLQSASKWNSKKMAQPAYDKLIKNGEKNLEIVDSDEIKITIQTDKWEDYAKRIAHADNKTFYQEVEKVASFLIASPLIVEEIRKEISQEDGVILQDILHTVELGDYNKDEGLELLGDLRSSRQKRRNYKDKQEVMNMLLGGDENTGSQHAMDALDKIKEVTSPRSYQYRIQNSNKNIVSYYNLNK</sequence>
<protein>
    <submittedName>
        <fullName evidence="1">Uncharacterized protein</fullName>
    </submittedName>
</protein>
<dbReference type="Proteomes" id="UP000759256">
    <property type="component" value="Unassembled WGS sequence"/>
</dbReference>
<gene>
    <name evidence="1" type="ORF">K8V06_06685</name>
</gene>
<reference evidence="1" key="2">
    <citation type="submission" date="2021-09" db="EMBL/GenBank/DDBJ databases">
        <authorList>
            <person name="Gilroy R."/>
        </authorList>
    </citation>
    <scope>NUCLEOTIDE SEQUENCE</scope>
    <source>
        <strain evidence="1">CHK189-29639</strain>
    </source>
</reference>
<name>A0A921LK92_9LACO</name>
<evidence type="ECO:0000313" key="2">
    <source>
        <dbReference type="Proteomes" id="UP000759256"/>
    </source>
</evidence>
<reference evidence="1" key="1">
    <citation type="journal article" date="2021" name="PeerJ">
        <title>Extensive microbial diversity within the chicken gut microbiome revealed by metagenomics and culture.</title>
        <authorList>
            <person name="Gilroy R."/>
            <person name="Ravi A."/>
            <person name="Getino M."/>
            <person name="Pursley I."/>
            <person name="Horton D.L."/>
            <person name="Alikhan N.F."/>
            <person name="Baker D."/>
            <person name="Gharbi K."/>
            <person name="Hall N."/>
            <person name="Watson M."/>
            <person name="Adriaenssens E.M."/>
            <person name="Foster-Nyarko E."/>
            <person name="Jarju S."/>
            <person name="Secka A."/>
            <person name="Antonio M."/>
            <person name="Oren A."/>
            <person name="Chaudhuri R.R."/>
            <person name="La Ragione R."/>
            <person name="Hildebrand F."/>
            <person name="Pallen M.J."/>
        </authorList>
    </citation>
    <scope>NUCLEOTIDE SEQUENCE</scope>
    <source>
        <strain evidence="1">CHK189-29639</strain>
    </source>
</reference>
<accession>A0A921LK92</accession>
<proteinExistence type="predicted"/>
<comment type="caution">
    <text evidence="1">The sequence shown here is derived from an EMBL/GenBank/DDBJ whole genome shotgun (WGS) entry which is preliminary data.</text>
</comment>